<proteinExistence type="predicted"/>
<sequence length="67" mass="7215">MDQTIADGQCAVIAVDLADDAFDFSVCLGAKLDLVCADLPLLVEIAPDLYQCIFSKLLSIAIFKFGF</sequence>
<evidence type="ECO:0000313" key="1">
    <source>
        <dbReference type="EMBL" id="RDH81831.1"/>
    </source>
</evidence>
<reference evidence="1 2" key="1">
    <citation type="journal article" date="2018" name="ISME J.">
        <title>Endosymbiont genomes yield clues of tubeworm success.</title>
        <authorList>
            <person name="Li Y."/>
            <person name="Liles M.R."/>
            <person name="Halanych K.M."/>
        </authorList>
    </citation>
    <scope>NUCLEOTIDE SEQUENCE [LARGE SCALE GENOMIC DNA]</scope>
    <source>
        <strain evidence="1">A1422</strain>
    </source>
</reference>
<evidence type="ECO:0000313" key="2">
    <source>
        <dbReference type="Proteomes" id="UP000255508"/>
    </source>
</evidence>
<gene>
    <name evidence="1" type="ORF">DIZ79_18130</name>
</gene>
<dbReference type="AlphaFoldDB" id="A0A370DAC1"/>
<accession>A0A370DAC1</accession>
<name>A0A370DAC1_9GAMM</name>
<comment type="caution">
    <text evidence="1">The sequence shown here is derived from an EMBL/GenBank/DDBJ whole genome shotgun (WGS) entry which is preliminary data.</text>
</comment>
<dbReference type="Proteomes" id="UP000255508">
    <property type="component" value="Unassembled WGS sequence"/>
</dbReference>
<dbReference type="EMBL" id="QFXD01000324">
    <property type="protein sequence ID" value="RDH81831.1"/>
    <property type="molecule type" value="Genomic_DNA"/>
</dbReference>
<protein>
    <submittedName>
        <fullName evidence="1">Uncharacterized protein</fullName>
    </submittedName>
</protein>
<organism evidence="1 2">
    <name type="scientific">endosymbiont of Lamellibrachia luymesi</name>
    <dbReference type="NCBI Taxonomy" id="2200907"/>
    <lineage>
        <taxon>Bacteria</taxon>
        <taxon>Pseudomonadati</taxon>
        <taxon>Pseudomonadota</taxon>
        <taxon>Gammaproteobacteria</taxon>
        <taxon>sulfur-oxidizing symbionts</taxon>
    </lineage>
</organism>